<dbReference type="SUPFAM" id="SSF56281">
    <property type="entry name" value="Metallo-hydrolase/oxidoreductase"/>
    <property type="match status" value="1"/>
</dbReference>
<organism evidence="2 3">
    <name type="scientific">Aphanomyces euteiches</name>
    <dbReference type="NCBI Taxonomy" id="100861"/>
    <lineage>
        <taxon>Eukaryota</taxon>
        <taxon>Sar</taxon>
        <taxon>Stramenopiles</taxon>
        <taxon>Oomycota</taxon>
        <taxon>Saprolegniomycetes</taxon>
        <taxon>Saprolegniales</taxon>
        <taxon>Verrucalvaceae</taxon>
        <taxon>Aphanomyces</taxon>
    </lineage>
</organism>
<dbReference type="PANTHER" id="PTHR42663:SF6">
    <property type="entry name" value="HYDROLASE C777.06C-RELATED"/>
    <property type="match status" value="1"/>
</dbReference>
<keyword evidence="3" id="KW-1185">Reference proteome</keyword>
<proteinExistence type="predicted"/>
<name>A0A6G0WDY9_9STRA</name>
<feature type="domain" description="Metallo-beta-lactamase" evidence="1">
    <location>
        <begin position="58"/>
        <end position="275"/>
    </location>
</feature>
<dbReference type="SMART" id="SM00849">
    <property type="entry name" value="Lactamase_B"/>
    <property type="match status" value="1"/>
</dbReference>
<dbReference type="Proteomes" id="UP000481153">
    <property type="component" value="Unassembled WGS sequence"/>
</dbReference>
<dbReference type="Pfam" id="PF12706">
    <property type="entry name" value="Lactamase_B_2"/>
    <property type="match status" value="1"/>
</dbReference>
<dbReference type="EMBL" id="VJMJ01000266">
    <property type="protein sequence ID" value="KAF0724607.1"/>
    <property type="molecule type" value="Genomic_DNA"/>
</dbReference>
<protein>
    <recommendedName>
        <fullName evidence="1">Metallo-beta-lactamase domain-containing protein</fullName>
    </recommendedName>
</protein>
<comment type="caution">
    <text evidence="2">The sequence shown here is derived from an EMBL/GenBank/DDBJ whole genome shotgun (WGS) entry which is preliminary data.</text>
</comment>
<sequence length="308" mass="34738">MLGRRGPPLARFMSTIELLVLGSGPSTSIPSIRCLVSNADCRVCSEAHANPNSKNRRLNPSLFVKYAGLNLLIDCGKTFREGLMRVVPQHEIYPLDAVVLTHGHADACFGLDDLRDVQAKLNPSQLAALPIYCSRRTRQEIEPKFGYLFEPSDPSVKSQLWTAKLQWREFDDMTSFRVCDKVVFNALAVWHGHDYLANGFEFGFEIGRRIVYISDVSRLTEETLGHLRQGAAIDILFLDALHVDFPHGTHMSLNDAKATIQELRPVKTYLVGMGHTFDFNVHQPWLQTWKQSMGIDVEMAYDGLHLVL</sequence>
<accession>A0A6G0WDY9</accession>
<evidence type="ECO:0000259" key="1">
    <source>
        <dbReference type="SMART" id="SM00849"/>
    </source>
</evidence>
<dbReference type="VEuPathDB" id="FungiDB:AeMF1_010502"/>
<gene>
    <name evidence="2" type="ORF">Ae201684_016673</name>
</gene>
<dbReference type="InterPro" id="IPR036866">
    <property type="entry name" value="RibonucZ/Hydroxyglut_hydro"/>
</dbReference>
<dbReference type="InterPro" id="IPR001279">
    <property type="entry name" value="Metallo-B-lactamas"/>
</dbReference>
<reference evidence="2 3" key="1">
    <citation type="submission" date="2019-07" db="EMBL/GenBank/DDBJ databases">
        <title>Genomics analysis of Aphanomyces spp. identifies a new class of oomycete effector associated with host adaptation.</title>
        <authorList>
            <person name="Gaulin E."/>
        </authorList>
    </citation>
    <scope>NUCLEOTIDE SEQUENCE [LARGE SCALE GENOMIC DNA]</scope>
    <source>
        <strain evidence="2 3">ATCC 201684</strain>
    </source>
</reference>
<evidence type="ECO:0000313" key="2">
    <source>
        <dbReference type="EMBL" id="KAF0724607.1"/>
    </source>
</evidence>
<dbReference type="AlphaFoldDB" id="A0A6G0WDY9"/>
<dbReference type="CDD" id="cd16279">
    <property type="entry name" value="metallo-hydrolase-like_MBL-fold"/>
    <property type="match status" value="1"/>
</dbReference>
<evidence type="ECO:0000313" key="3">
    <source>
        <dbReference type="Proteomes" id="UP000481153"/>
    </source>
</evidence>
<dbReference type="PANTHER" id="PTHR42663">
    <property type="entry name" value="HYDROLASE C777.06C-RELATED-RELATED"/>
    <property type="match status" value="1"/>
</dbReference>
<dbReference type="Gene3D" id="3.60.15.10">
    <property type="entry name" value="Ribonuclease Z/Hydroxyacylglutathione hydrolase-like"/>
    <property type="match status" value="1"/>
</dbReference>